<gene>
    <name evidence="1" type="ORF">CCHLO57077_00011345</name>
</gene>
<keyword evidence="2" id="KW-1185">Reference proteome</keyword>
<dbReference type="EMBL" id="CABFNP030000426">
    <property type="protein sequence ID" value="CAI6014234.1"/>
    <property type="molecule type" value="Genomic_DNA"/>
</dbReference>
<dbReference type="Proteomes" id="UP001160390">
    <property type="component" value="Unassembled WGS sequence"/>
</dbReference>
<comment type="caution">
    <text evidence="1">The sequence shown here is derived from an EMBL/GenBank/DDBJ whole genome shotgun (WGS) entry which is preliminary data.</text>
</comment>
<protein>
    <submittedName>
        <fullName evidence="1">Uncharacterized protein</fullName>
    </submittedName>
</protein>
<sequence length="197" mass="22149">MTTIAELTQYLERFDGNAKLEVVLQQEEARPFFKKLYASLQPIFGQSESPHESRFGLALRLEIRERASYELKLTQAISEVAFRPFTDTRLHWPSEQVLYRYPVTIPYNSPIFVCVQNGDAGGMRELFQSCQVPIDVVDPYGLGLLHTQYGAYYCWRNCGMESAMATCQALLDAGANAGWTDKDGKYVSTGILPTGSV</sequence>
<evidence type="ECO:0000313" key="1">
    <source>
        <dbReference type="EMBL" id="CAI6014234.1"/>
    </source>
</evidence>
<proteinExistence type="predicted"/>
<name>A0AA35PTD4_9HYPO</name>
<dbReference type="AlphaFoldDB" id="A0AA35PTD4"/>
<accession>A0AA35PTD4</accession>
<reference evidence="1" key="1">
    <citation type="submission" date="2023-01" db="EMBL/GenBank/DDBJ databases">
        <authorList>
            <person name="Piombo E."/>
        </authorList>
    </citation>
    <scope>NUCLEOTIDE SEQUENCE</scope>
</reference>
<evidence type="ECO:0000313" key="2">
    <source>
        <dbReference type="Proteomes" id="UP001160390"/>
    </source>
</evidence>
<organism evidence="1 2">
    <name type="scientific">Clonostachys chloroleuca</name>
    <dbReference type="NCBI Taxonomy" id="1926264"/>
    <lineage>
        <taxon>Eukaryota</taxon>
        <taxon>Fungi</taxon>
        <taxon>Dikarya</taxon>
        <taxon>Ascomycota</taxon>
        <taxon>Pezizomycotina</taxon>
        <taxon>Sordariomycetes</taxon>
        <taxon>Hypocreomycetidae</taxon>
        <taxon>Hypocreales</taxon>
        <taxon>Bionectriaceae</taxon>
        <taxon>Clonostachys</taxon>
    </lineage>
</organism>